<gene>
    <name evidence="2" type="ORF">BJ997_001612</name>
</gene>
<proteinExistence type="predicted"/>
<accession>A0A7W9E452</accession>
<dbReference type="OrthoDB" id="3182374at2"/>
<keyword evidence="2" id="KW-0418">Kinase</keyword>
<dbReference type="NCBIfam" id="TIGR03071">
    <property type="entry name" value="couple_hipA"/>
    <property type="match status" value="1"/>
</dbReference>
<dbReference type="EC" id="2.7.11.1" evidence="2"/>
<dbReference type="InterPro" id="IPR017508">
    <property type="entry name" value="HipA_N1"/>
</dbReference>
<dbReference type="GO" id="GO:0004674">
    <property type="term" value="F:protein serine/threonine kinase activity"/>
    <property type="evidence" value="ECO:0007669"/>
    <property type="project" value="UniProtKB-EC"/>
</dbReference>
<evidence type="ECO:0000313" key="3">
    <source>
        <dbReference type="Proteomes" id="UP000561726"/>
    </source>
</evidence>
<protein>
    <submittedName>
        <fullName evidence="2">Serine/threonine-protein kinase HipA</fullName>
        <ecNumber evidence="2">2.7.11.1</ecNumber>
    </submittedName>
</protein>
<comment type="caution">
    <text evidence="2">The sequence shown here is derived from an EMBL/GenBank/DDBJ whole genome shotgun (WGS) entry which is preliminary data.</text>
</comment>
<dbReference type="Pfam" id="PF13657">
    <property type="entry name" value="Couple_hipA"/>
    <property type="match status" value="1"/>
</dbReference>
<dbReference type="Proteomes" id="UP000561726">
    <property type="component" value="Unassembled WGS sequence"/>
</dbReference>
<sequence>MSNRSGALRIRNFFAELLPAGTALDPLAAEMRVCSDDVIALLAQFGREVVGGVQI</sequence>
<evidence type="ECO:0000259" key="1">
    <source>
        <dbReference type="Pfam" id="PF13657"/>
    </source>
</evidence>
<organism evidence="2 3">
    <name type="scientific">Cryobacterium roopkundense</name>
    <dbReference type="NCBI Taxonomy" id="1001240"/>
    <lineage>
        <taxon>Bacteria</taxon>
        <taxon>Bacillati</taxon>
        <taxon>Actinomycetota</taxon>
        <taxon>Actinomycetes</taxon>
        <taxon>Micrococcales</taxon>
        <taxon>Microbacteriaceae</taxon>
        <taxon>Cryobacterium</taxon>
    </lineage>
</organism>
<feature type="domain" description="HipA N-terminal subdomain 1" evidence="1">
    <location>
        <begin position="9"/>
        <end position="55"/>
    </location>
</feature>
<evidence type="ECO:0000313" key="2">
    <source>
        <dbReference type="EMBL" id="MBB5641064.1"/>
    </source>
</evidence>
<keyword evidence="2" id="KW-0808">Transferase</keyword>
<dbReference type="EMBL" id="JACHBQ010000001">
    <property type="protein sequence ID" value="MBB5641064.1"/>
    <property type="molecule type" value="Genomic_DNA"/>
</dbReference>
<dbReference type="RefSeq" id="WP_084141250.1">
    <property type="nucleotide sequence ID" value="NZ_JACHBQ010000001.1"/>
</dbReference>
<reference evidence="2 3" key="1">
    <citation type="submission" date="2020-08" db="EMBL/GenBank/DDBJ databases">
        <title>Sequencing the genomes of 1000 actinobacteria strains.</title>
        <authorList>
            <person name="Klenk H.-P."/>
        </authorList>
    </citation>
    <scope>NUCLEOTIDE SEQUENCE [LARGE SCALE GENOMIC DNA]</scope>
    <source>
        <strain evidence="2 3">DSM 21065</strain>
    </source>
</reference>
<dbReference type="AlphaFoldDB" id="A0A7W9E452"/>
<name>A0A7W9E452_9MICO</name>